<feature type="transmembrane region" description="Helical" evidence="5">
    <location>
        <begin position="6"/>
        <end position="27"/>
    </location>
</feature>
<organism evidence="6 7">
    <name type="scientific">Candidatus Lokiarchaeum ossiferum</name>
    <dbReference type="NCBI Taxonomy" id="2951803"/>
    <lineage>
        <taxon>Archaea</taxon>
        <taxon>Promethearchaeati</taxon>
        <taxon>Promethearchaeota</taxon>
        <taxon>Promethearchaeia</taxon>
        <taxon>Promethearchaeales</taxon>
        <taxon>Promethearchaeaceae</taxon>
        <taxon>Candidatus Lokiarchaeum</taxon>
    </lineage>
</organism>
<keyword evidence="3 5" id="KW-1133">Transmembrane helix</keyword>
<evidence type="ECO:0000313" key="7">
    <source>
        <dbReference type="Proteomes" id="UP001208689"/>
    </source>
</evidence>
<keyword evidence="7" id="KW-1185">Reference proteome</keyword>
<dbReference type="EMBL" id="CP104013">
    <property type="protein sequence ID" value="UYP48538.1"/>
    <property type="molecule type" value="Genomic_DNA"/>
</dbReference>
<name>A0ABY6HYD2_9ARCH</name>
<keyword evidence="1" id="KW-1003">Cell membrane</keyword>
<proteinExistence type="predicted"/>
<keyword evidence="2 5" id="KW-0812">Transmembrane</keyword>
<dbReference type="Proteomes" id="UP001208689">
    <property type="component" value="Chromosome"/>
</dbReference>
<evidence type="ECO:0000256" key="1">
    <source>
        <dbReference type="ARBA" id="ARBA00022475"/>
    </source>
</evidence>
<gene>
    <name evidence="6" type="ORF">NEF87_004823</name>
</gene>
<feature type="transmembrane region" description="Helical" evidence="5">
    <location>
        <begin position="39"/>
        <end position="66"/>
    </location>
</feature>
<dbReference type="PANTHER" id="PTHR35529">
    <property type="entry name" value="MANGANESE EFFLUX PUMP MNTP-RELATED"/>
    <property type="match status" value="1"/>
</dbReference>
<feature type="transmembrane region" description="Helical" evidence="5">
    <location>
        <begin position="137"/>
        <end position="160"/>
    </location>
</feature>
<feature type="transmembrane region" description="Helical" evidence="5">
    <location>
        <begin position="109"/>
        <end position="131"/>
    </location>
</feature>
<protein>
    <submittedName>
        <fullName evidence="6">Manganese efflux pump MntP</fullName>
    </submittedName>
</protein>
<evidence type="ECO:0000256" key="3">
    <source>
        <dbReference type="ARBA" id="ARBA00022989"/>
    </source>
</evidence>
<feature type="transmembrane region" description="Helical" evidence="5">
    <location>
        <begin position="167"/>
        <end position="187"/>
    </location>
</feature>
<evidence type="ECO:0000256" key="4">
    <source>
        <dbReference type="ARBA" id="ARBA00023136"/>
    </source>
</evidence>
<evidence type="ECO:0000256" key="2">
    <source>
        <dbReference type="ARBA" id="ARBA00022692"/>
    </source>
</evidence>
<dbReference type="PANTHER" id="PTHR35529:SF1">
    <property type="entry name" value="MANGANESE EFFLUX PUMP MNTP-RELATED"/>
    <property type="match status" value="1"/>
</dbReference>
<sequence>MDVFTLIFLVLGLSIDDFTLAFAIAIMQTEESRVKKLLFSLRIAGAFTISTIIISLLGWFVGIILTDLLLKIGSWLVLIAFVFVGIWIIREAIEGENEQKLKEKNIFSFWILILIGILGSIDEGVIGITYSQLDFSIAMFFILLATINFFFAIIGVYVGGIKSKMNLFWVKVMTGLFFILIGIKNWASKFF</sequence>
<dbReference type="InterPro" id="IPR003810">
    <property type="entry name" value="Mntp/YtaF"/>
</dbReference>
<evidence type="ECO:0000313" key="6">
    <source>
        <dbReference type="EMBL" id="UYP48538.1"/>
    </source>
</evidence>
<reference evidence="6" key="1">
    <citation type="submission" date="2022-09" db="EMBL/GenBank/DDBJ databases">
        <title>Actin cytoskeleton and complex cell architecture in an #Asgard archaeon.</title>
        <authorList>
            <person name="Ponce Toledo R.I."/>
            <person name="Schleper C."/>
            <person name="Rodrigues Oliveira T."/>
            <person name="Wollweber F."/>
            <person name="Xu J."/>
            <person name="Rittmann S."/>
            <person name="Klingl A."/>
            <person name="Pilhofer M."/>
        </authorList>
    </citation>
    <scope>NUCLEOTIDE SEQUENCE</scope>
    <source>
        <strain evidence="6">B-35</strain>
    </source>
</reference>
<accession>A0ABY6HYD2</accession>
<evidence type="ECO:0000256" key="5">
    <source>
        <dbReference type="SAM" id="Phobius"/>
    </source>
</evidence>
<keyword evidence="4 5" id="KW-0472">Membrane</keyword>
<feature type="transmembrane region" description="Helical" evidence="5">
    <location>
        <begin position="72"/>
        <end position="89"/>
    </location>
</feature>
<dbReference type="Pfam" id="PF02659">
    <property type="entry name" value="Mntp"/>
    <property type="match status" value="1"/>
</dbReference>